<dbReference type="Pfam" id="PF02801">
    <property type="entry name" value="Ketoacyl-synt_C"/>
    <property type="match status" value="2"/>
</dbReference>
<evidence type="ECO:0000256" key="24">
    <source>
        <dbReference type="ARBA" id="ARBA00047451"/>
    </source>
</evidence>
<comment type="catalytic activity">
    <reaction evidence="31">
        <text>hexadecanoyl-[ACP] + malonyl-[ACP] + H(+) = 3-oxooctadecanoyl-[ACP] + holo-[ACP] + CO2</text>
        <dbReference type="Rhea" id="RHEA:41916"/>
        <dbReference type="Rhea" id="RHEA-COMP:9623"/>
        <dbReference type="Rhea" id="RHEA-COMP:9652"/>
        <dbReference type="Rhea" id="RHEA-COMP:9653"/>
        <dbReference type="Rhea" id="RHEA-COMP:9685"/>
        <dbReference type="ChEBI" id="CHEBI:15378"/>
        <dbReference type="ChEBI" id="CHEBI:16526"/>
        <dbReference type="ChEBI" id="CHEBI:64479"/>
        <dbReference type="ChEBI" id="CHEBI:78449"/>
        <dbReference type="ChEBI" id="CHEBI:78483"/>
        <dbReference type="ChEBI" id="CHEBI:78487"/>
    </reaction>
    <physiologicalReaction direction="left-to-right" evidence="31">
        <dbReference type="Rhea" id="RHEA:41917"/>
    </physiologicalReaction>
</comment>
<keyword evidence="55" id="KW-1185">Reference proteome</keyword>
<evidence type="ECO:0000256" key="41">
    <source>
        <dbReference type="ARBA" id="ARBA00049019"/>
    </source>
</evidence>
<comment type="catalytic activity">
    <reaction evidence="34">
        <text>(2E)-octenoyl-[ACP] + NADPH + H(+) = octanoyl-[ACP] + NADP(+)</text>
        <dbReference type="Rhea" id="RHEA:41848"/>
        <dbReference type="Rhea" id="RHEA-COMP:9635"/>
        <dbReference type="Rhea" id="RHEA-COMP:9636"/>
        <dbReference type="ChEBI" id="CHEBI:15378"/>
        <dbReference type="ChEBI" id="CHEBI:57783"/>
        <dbReference type="ChEBI" id="CHEBI:58349"/>
        <dbReference type="ChEBI" id="CHEBI:78462"/>
        <dbReference type="ChEBI" id="CHEBI:78463"/>
    </reaction>
    <physiologicalReaction direction="left-to-right" evidence="34">
        <dbReference type="Rhea" id="RHEA:41849"/>
    </physiologicalReaction>
</comment>
<comment type="caution">
    <text evidence="54">The sequence shown here is derived from an EMBL/GenBank/DDBJ whole genome shotgun (WGS) entry which is preliminary data.</text>
</comment>
<dbReference type="PANTHER" id="PTHR43775:SF51">
    <property type="entry name" value="INACTIVE PHENOLPHTHIOCEROL SYNTHESIS POLYKETIDE SYNTHASE TYPE I PKS1-RELATED"/>
    <property type="match status" value="1"/>
</dbReference>
<evidence type="ECO:0000256" key="16">
    <source>
        <dbReference type="ARBA" id="ARBA00023399"/>
    </source>
</evidence>
<accession>A0ABP7SH50</accession>
<evidence type="ECO:0000256" key="12">
    <source>
        <dbReference type="ARBA" id="ARBA00023373"/>
    </source>
</evidence>
<dbReference type="InterPro" id="IPR016035">
    <property type="entry name" value="Acyl_Trfase/lysoPLipase"/>
</dbReference>
<comment type="catalytic activity">
    <reaction evidence="44">
        <text>3-oxododecanoyl-[ACP] + NADPH + H(+) = (3R)-hydroxydodecanoyl-[ACP] + NADP(+)</text>
        <dbReference type="Rhea" id="RHEA:41872"/>
        <dbReference type="Rhea" id="RHEA-COMP:9641"/>
        <dbReference type="Rhea" id="RHEA-COMP:9642"/>
        <dbReference type="ChEBI" id="CHEBI:15378"/>
        <dbReference type="ChEBI" id="CHEBI:57783"/>
        <dbReference type="ChEBI" id="CHEBI:58349"/>
        <dbReference type="ChEBI" id="CHEBI:78469"/>
        <dbReference type="ChEBI" id="CHEBI:78470"/>
    </reaction>
    <physiologicalReaction direction="left-to-right" evidence="44">
        <dbReference type="Rhea" id="RHEA:41873"/>
    </physiologicalReaction>
</comment>
<feature type="domain" description="Ketosynthase family 3 (KS3)" evidence="52">
    <location>
        <begin position="1190"/>
        <end position="1614"/>
    </location>
</feature>
<dbReference type="PROSITE" id="PS00606">
    <property type="entry name" value="KS3_1"/>
    <property type="match status" value="2"/>
</dbReference>
<evidence type="ECO:0000256" key="11">
    <source>
        <dbReference type="ARBA" id="ARBA00023351"/>
    </source>
</evidence>
<dbReference type="InterPro" id="IPR014031">
    <property type="entry name" value="Ketoacyl_synth_C"/>
</dbReference>
<comment type="catalytic activity">
    <reaction evidence="42">
        <text>decanoyl-[ACP] + malonyl-[ACP] + H(+) = 3-oxododecanoyl-[ACP] + holo-[ACP] + CO2</text>
        <dbReference type="Rhea" id="RHEA:41868"/>
        <dbReference type="Rhea" id="RHEA-COMP:9623"/>
        <dbReference type="Rhea" id="RHEA-COMP:9640"/>
        <dbReference type="Rhea" id="RHEA-COMP:9641"/>
        <dbReference type="Rhea" id="RHEA-COMP:9685"/>
        <dbReference type="ChEBI" id="CHEBI:15378"/>
        <dbReference type="ChEBI" id="CHEBI:16526"/>
        <dbReference type="ChEBI" id="CHEBI:64479"/>
        <dbReference type="ChEBI" id="CHEBI:78449"/>
        <dbReference type="ChEBI" id="CHEBI:78468"/>
        <dbReference type="ChEBI" id="CHEBI:78469"/>
    </reaction>
    <physiologicalReaction direction="left-to-right" evidence="42">
        <dbReference type="Rhea" id="RHEA:41869"/>
    </physiologicalReaction>
</comment>
<evidence type="ECO:0000256" key="15">
    <source>
        <dbReference type="ARBA" id="ARBA00023398"/>
    </source>
</evidence>
<dbReference type="Gene3D" id="3.30.70.3290">
    <property type="match status" value="3"/>
</dbReference>
<dbReference type="InterPro" id="IPR020843">
    <property type="entry name" value="ER"/>
</dbReference>
<dbReference type="CDD" id="cd08956">
    <property type="entry name" value="KR_3_FAS_SDR_x"/>
    <property type="match status" value="1"/>
</dbReference>
<dbReference type="CDD" id="cd05195">
    <property type="entry name" value="enoyl_red"/>
    <property type="match status" value="1"/>
</dbReference>
<evidence type="ECO:0000256" key="22">
    <source>
        <dbReference type="ARBA" id="ARBA00047400"/>
    </source>
</evidence>
<dbReference type="PROSITE" id="PS52004">
    <property type="entry name" value="KS3_2"/>
    <property type="match status" value="2"/>
</dbReference>
<evidence type="ECO:0000256" key="26">
    <source>
        <dbReference type="ARBA" id="ARBA00047578"/>
    </source>
</evidence>
<evidence type="ECO:0000256" key="1">
    <source>
        <dbReference type="ARBA" id="ARBA00005189"/>
    </source>
</evidence>
<dbReference type="Pfam" id="PF21089">
    <property type="entry name" value="PKS_DH_N"/>
    <property type="match status" value="1"/>
</dbReference>
<comment type="catalytic activity">
    <reaction evidence="22">
        <text>a (3R)-hydroxyacyl-[ACP] + NADP(+) = a 3-oxoacyl-[ACP] + NADPH + H(+)</text>
        <dbReference type="Rhea" id="RHEA:17397"/>
        <dbReference type="Rhea" id="RHEA-COMP:9916"/>
        <dbReference type="Rhea" id="RHEA-COMP:9945"/>
        <dbReference type="ChEBI" id="CHEBI:15378"/>
        <dbReference type="ChEBI" id="CHEBI:57783"/>
        <dbReference type="ChEBI" id="CHEBI:58349"/>
        <dbReference type="ChEBI" id="CHEBI:78776"/>
        <dbReference type="ChEBI" id="CHEBI:78827"/>
        <dbReference type="EC" id="1.1.1.100"/>
    </reaction>
    <physiologicalReaction direction="right-to-left" evidence="22">
        <dbReference type="Rhea" id="RHEA:17399"/>
    </physiologicalReaction>
</comment>
<dbReference type="PROSITE" id="PS52019">
    <property type="entry name" value="PKS_MFAS_DH"/>
    <property type="match status" value="1"/>
</dbReference>
<dbReference type="InterPro" id="IPR002364">
    <property type="entry name" value="Quin_OxRdtase/zeta-crystal_CS"/>
</dbReference>
<keyword evidence="8" id="KW-0511">Multifunctional enzyme</keyword>
<dbReference type="SUPFAM" id="SSF50129">
    <property type="entry name" value="GroES-like"/>
    <property type="match status" value="1"/>
</dbReference>
<dbReference type="InterPro" id="IPR020806">
    <property type="entry name" value="PKS_PP-bd"/>
</dbReference>
<proteinExistence type="predicted"/>
<dbReference type="Proteomes" id="UP001501747">
    <property type="component" value="Unassembled WGS sequence"/>
</dbReference>
<evidence type="ECO:0000256" key="6">
    <source>
        <dbReference type="ARBA" id="ARBA00022898"/>
    </source>
</evidence>
<dbReference type="InterPro" id="IPR011032">
    <property type="entry name" value="GroES-like_sf"/>
</dbReference>
<dbReference type="SUPFAM" id="SSF51735">
    <property type="entry name" value="NAD(P)-binding Rossmann-fold domains"/>
    <property type="match status" value="7"/>
</dbReference>
<name>A0ABP7SH50_9PSEU</name>
<dbReference type="InterPro" id="IPR029058">
    <property type="entry name" value="AB_hydrolase_fold"/>
</dbReference>
<evidence type="ECO:0000256" key="46">
    <source>
        <dbReference type="ARBA" id="ARBA00049422"/>
    </source>
</evidence>
<comment type="catalytic activity">
    <reaction evidence="20">
        <text>3-oxooctadecanoyl-[ACP] + NADPH + H(+) = (3R)-hydroxyoctadecanoyl-[ACP] + NADP(+)</text>
        <dbReference type="Rhea" id="RHEA:41920"/>
        <dbReference type="Rhea" id="RHEA-COMP:9653"/>
        <dbReference type="Rhea" id="RHEA-COMP:9654"/>
        <dbReference type="ChEBI" id="CHEBI:15378"/>
        <dbReference type="ChEBI" id="CHEBI:57783"/>
        <dbReference type="ChEBI" id="CHEBI:58349"/>
        <dbReference type="ChEBI" id="CHEBI:78487"/>
        <dbReference type="ChEBI" id="CHEBI:78488"/>
    </reaction>
    <physiologicalReaction direction="left-to-right" evidence="20">
        <dbReference type="Rhea" id="RHEA:41921"/>
    </physiologicalReaction>
</comment>
<dbReference type="SMART" id="SM00827">
    <property type="entry name" value="PKS_AT"/>
    <property type="match status" value="2"/>
</dbReference>
<feature type="region of interest" description="N-terminal hotdog fold" evidence="50">
    <location>
        <begin position="84"/>
        <end position="208"/>
    </location>
</feature>
<evidence type="ECO:0000256" key="23">
    <source>
        <dbReference type="ARBA" id="ARBA00047440"/>
    </source>
</evidence>
<comment type="catalytic activity">
    <reaction evidence="17">
        <text>(3R)-hydroxyhexadecanoyl-[ACP] = (2E)-hexadecenoyl-[ACP] + H2O</text>
        <dbReference type="Rhea" id="RHEA:41908"/>
        <dbReference type="Rhea" id="RHEA-COMP:9650"/>
        <dbReference type="Rhea" id="RHEA-COMP:9651"/>
        <dbReference type="ChEBI" id="CHEBI:15377"/>
        <dbReference type="ChEBI" id="CHEBI:78480"/>
        <dbReference type="ChEBI" id="CHEBI:78481"/>
    </reaction>
    <physiologicalReaction direction="left-to-right" evidence="17">
        <dbReference type="Rhea" id="RHEA:41909"/>
    </physiologicalReaction>
</comment>
<dbReference type="Gene3D" id="3.10.129.110">
    <property type="entry name" value="Polyketide synthase dehydratase"/>
    <property type="match status" value="1"/>
</dbReference>
<dbReference type="InterPro" id="IPR020841">
    <property type="entry name" value="PKS_Beta-ketoAc_synthase_dom"/>
</dbReference>
<comment type="function">
    <text evidence="19">Fatty acid synthetase is a multifunctional enzyme that catalyzes the de novo biosynthesis of long-chain saturated fatty acids starting from acetyl-CoA and malonyl-CoA in the presence of NADPH. This multifunctional protein contains 7 catalytic activities and a site for the binding of the prosthetic group 4'-phosphopantetheine of the acyl carrier protein ([ACP]) domain.</text>
</comment>
<evidence type="ECO:0000313" key="55">
    <source>
        <dbReference type="Proteomes" id="UP001501747"/>
    </source>
</evidence>
<dbReference type="InterPro" id="IPR006162">
    <property type="entry name" value="Ppantetheine_attach_site"/>
</dbReference>
<dbReference type="Pfam" id="PF00550">
    <property type="entry name" value="PP-binding"/>
    <property type="match status" value="3"/>
</dbReference>
<evidence type="ECO:0000256" key="37">
    <source>
        <dbReference type="ARBA" id="ARBA00048650"/>
    </source>
</evidence>
<comment type="catalytic activity">
    <reaction evidence="45">
        <text>3-oxohexadecanoyl-[ACP] + NADPH + H(+) = (3R)-hydroxyhexadecanoyl-[ACP] + NADP(+)</text>
        <dbReference type="Rhea" id="RHEA:41904"/>
        <dbReference type="Rhea" id="RHEA-COMP:9649"/>
        <dbReference type="Rhea" id="RHEA-COMP:9650"/>
        <dbReference type="ChEBI" id="CHEBI:15378"/>
        <dbReference type="ChEBI" id="CHEBI:57783"/>
        <dbReference type="ChEBI" id="CHEBI:58349"/>
        <dbReference type="ChEBI" id="CHEBI:78478"/>
        <dbReference type="ChEBI" id="CHEBI:78480"/>
    </reaction>
    <physiologicalReaction direction="left-to-right" evidence="45">
        <dbReference type="Rhea" id="RHEA:41905"/>
    </physiologicalReaction>
</comment>
<evidence type="ECO:0000256" key="40">
    <source>
        <dbReference type="ARBA" id="ARBA00048935"/>
    </source>
</evidence>
<dbReference type="InterPro" id="IPR049552">
    <property type="entry name" value="PKS_DH_N"/>
</dbReference>
<evidence type="ECO:0000256" key="31">
    <source>
        <dbReference type="ARBA" id="ARBA00048051"/>
    </source>
</evidence>
<keyword evidence="6" id="KW-0663">Pyridoxal phosphate</keyword>
<protein>
    <submittedName>
        <fullName evidence="54">Uncharacterized protein</fullName>
    </submittedName>
</protein>
<feature type="domain" description="PKS/mFAS DH" evidence="53">
    <location>
        <begin position="84"/>
        <end position="359"/>
    </location>
</feature>
<dbReference type="Pfam" id="PF16197">
    <property type="entry name" value="KAsynt_C_assoc"/>
    <property type="match status" value="2"/>
</dbReference>
<comment type="catalytic activity">
    <reaction evidence="48">
        <text>(2E)-decenoyl-[ACP] + NADPH + H(+) = decanoyl-[ACP] + NADP(+)</text>
        <dbReference type="Rhea" id="RHEA:41864"/>
        <dbReference type="Rhea" id="RHEA-COMP:9639"/>
        <dbReference type="Rhea" id="RHEA-COMP:9640"/>
        <dbReference type="ChEBI" id="CHEBI:15378"/>
        <dbReference type="ChEBI" id="CHEBI:57783"/>
        <dbReference type="ChEBI" id="CHEBI:58349"/>
        <dbReference type="ChEBI" id="CHEBI:78467"/>
        <dbReference type="ChEBI" id="CHEBI:78468"/>
    </reaction>
    <physiologicalReaction direction="left-to-right" evidence="48">
        <dbReference type="Rhea" id="RHEA:41865"/>
    </physiologicalReaction>
</comment>
<comment type="catalytic activity">
    <reaction evidence="28">
        <text>(2E)-hexenoyl-[ACP] + NADPH + H(+) = hexanoyl-[ACP] + NADP(+)</text>
        <dbReference type="Rhea" id="RHEA:41832"/>
        <dbReference type="Rhea" id="RHEA-COMP:9631"/>
        <dbReference type="Rhea" id="RHEA-COMP:9632"/>
        <dbReference type="ChEBI" id="CHEBI:15378"/>
        <dbReference type="ChEBI" id="CHEBI:57783"/>
        <dbReference type="ChEBI" id="CHEBI:58349"/>
        <dbReference type="ChEBI" id="CHEBI:78458"/>
        <dbReference type="ChEBI" id="CHEBI:78459"/>
    </reaction>
    <physiologicalReaction direction="left-to-right" evidence="28">
        <dbReference type="Rhea" id="RHEA:41833"/>
    </physiologicalReaction>
</comment>
<evidence type="ECO:0000256" key="2">
    <source>
        <dbReference type="ARBA" id="ARBA00022450"/>
    </source>
</evidence>
<keyword evidence="3" id="KW-0597">Phosphoprotein</keyword>
<dbReference type="InterPro" id="IPR020807">
    <property type="entry name" value="PKS_DH"/>
</dbReference>
<evidence type="ECO:0000256" key="27">
    <source>
        <dbReference type="ARBA" id="ARBA00047810"/>
    </source>
</evidence>
<gene>
    <name evidence="54" type="ORF">GCM10022247_37770</name>
</gene>
<evidence type="ECO:0000256" key="29">
    <source>
        <dbReference type="ARBA" id="ARBA00047953"/>
    </source>
</evidence>
<feature type="domain" description="Ketosynthase family 3 (KS3)" evidence="52">
    <location>
        <begin position="2645"/>
        <end position="3069"/>
    </location>
</feature>
<dbReference type="Gene3D" id="1.10.1200.10">
    <property type="entry name" value="ACP-like"/>
    <property type="match status" value="3"/>
</dbReference>
<comment type="catalytic activity">
    <reaction evidence="47">
        <text>butanoyl-[ACP] + malonyl-[ACP] + H(+) = 3-oxohexanoyl-[ACP] + holo-[ACP] + CO2</text>
        <dbReference type="Rhea" id="RHEA:41820"/>
        <dbReference type="Rhea" id="RHEA-COMP:9623"/>
        <dbReference type="Rhea" id="RHEA-COMP:9628"/>
        <dbReference type="Rhea" id="RHEA-COMP:9629"/>
        <dbReference type="Rhea" id="RHEA-COMP:9685"/>
        <dbReference type="ChEBI" id="CHEBI:15378"/>
        <dbReference type="ChEBI" id="CHEBI:16526"/>
        <dbReference type="ChEBI" id="CHEBI:64479"/>
        <dbReference type="ChEBI" id="CHEBI:78449"/>
        <dbReference type="ChEBI" id="CHEBI:78454"/>
        <dbReference type="ChEBI" id="CHEBI:78456"/>
    </reaction>
    <physiologicalReaction direction="left-to-right" evidence="47">
        <dbReference type="Rhea" id="RHEA:41821"/>
    </physiologicalReaction>
</comment>
<evidence type="ECO:0000259" key="51">
    <source>
        <dbReference type="PROSITE" id="PS50075"/>
    </source>
</evidence>
<dbReference type="InterPro" id="IPR057326">
    <property type="entry name" value="KR_dom"/>
</dbReference>
<dbReference type="CDD" id="cd00833">
    <property type="entry name" value="PKS"/>
    <property type="match status" value="2"/>
</dbReference>
<dbReference type="InterPro" id="IPR042104">
    <property type="entry name" value="PKS_dehydratase_sf"/>
</dbReference>
<evidence type="ECO:0000259" key="53">
    <source>
        <dbReference type="PROSITE" id="PS52019"/>
    </source>
</evidence>
<comment type="catalytic activity">
    <reaction evidence="26">
        <text>dodecanoyl-[ACP] + malonyl-[ACP] + H(+) = 3-oxotetradecanoyl-[ACP] + holo-[ACP] + CO2</text>
        <dbReference type="Rhea" id="RHEA:41884"/>
        <dbReference type="Rhea" id="RHEA-COMP:9623"/>
        <dbReference type="Rhea" id="RHEA-COMP:9644"/>
        <dbReference type="Rhea" id="RHEA-COMP:9645"/>
        <dbReference type="Rhea" id="RHEA-COMP:9685"/>
        <dbReference type="ChEBI" id="CHEBI:15378"/>
        <dbReference type="ChEBI" id="CHEBI:16526"/>
        <dbReference type="ChEBI" id="CHEBI:64479"/>
        <dbReference type="ChEBI" id="CHEBI:65264"/>
        <dbReference type="ChEBI" id="CHEBI:78449"/>
        <dbReference type="ChEBI" id="CHEBI:78473"/>
    </reaction>
    <physiologicalReaction direction="left-to-right" evidence="26">
        <dbReference type="Rhea" id="RHEA:41885"/>
    </physiologicalReaction>
</comment>
<dbReference type="SUPFAM" id="SSF47336">
    <property type="entry name" value="ACP-like"/>
    <property type="match status" value="2"/>
</dbReference>
<dbReference type="Gene3D" id="3.40.47.10">
    <property type="match status" value="2"/>
</dbReference>
<dbReference type="Pfam" id="PF08240">
    <property type="entry name" value="ADH_N"/>
    <property type="match status" value="1"/>
</dbReference>
<comment type="catalytic activity">
    <reaction evidence="36">
        <text>3-oxohexanoyl-[ACP] + NADPH + H(+) = (3R)-hydroxyhexanoyl-[ACP] + NADP(+)</text>
        <dbReference type="Rhea" id="RHEA:41824"/>
        <dbReference type="Rhea" id="RHEA-COMP:9629"/>
        <dbReference type="Rhea" id="RHEA-COMP:9630"/>
        <dbReference type="ChEBI" id="CHEBI:15378"/>
        <dbReference type="ChEBI" id="CHEBI:57783"/>
        <dbReference type="ChEBI" id="CHEBI:58349"/>
        <dbReference type="ChEBI" id="CHEBI:78456"/>
        <dbReference type="ChEBI" id="CHEBI:78457"/>
    </reaction>
    <physiologicalReaction direction="left-to-right" evidence="36">
        <dbReference type="Rhea" id="RHEA:41825"/>
    </physiologicalReaction>
</comment>
<dbReference type="Pfam" id="PF13602">
    <property type="entry name" value="ADH_zinc_N_2"/>
    <property type="match status" value="1"/>
</dbReference>
<dbReference type="Pfam" id="PF22953">
    <property type="entry name" value="SpnB_Rossmann"/>
    <property type="match status" value="1"/>
</dbReference>
<dbReference type="InterPro" id="IPR020802">
    <property type="entry name" value="TesA-like"/>
</dbReference>
<dbReference type="SUPFAM" id="SSF53901">
    <property type="entry name" value="Thiolase-like"/>
    <property type="match status" value="2"/>
</dbReference>
<evidence type="ECO:0000256" key="33">
    <source>
        <dbReference type="ARBA" id="ARBA00048289"/>
    </source>
</evidence>
<comment type="catalytic activity">
    <reaction evidence="39">
        <text>hexadecanoyl-[ACP] + H2O = hexadecanoate + holo-[ACP] + H(+)</text>
        <dbReference type="Rhea" id="RHEA:41932"/>
        <dbReference type="Rhea" id="RHEA-COMP:9652"/>
        <dbReference type="Rhea" id="RHEA-COMP:9685"/>
        <dbReference type="ChEBI" id="CHEBI:7896"/>
        <dbReference type="ChEBI" id="CHEBI:15377"/>
        <dbReference type="ChEBI" id="CHEBI:15378"/>
        <dbReference type="ChEBI" id="CHEBI:64479"/>
        <dbReference type="ChEBI" id="CHEBI:78483"/>
        <dbReference type="EC" id="3.1.2.14"/>
    </reaction>
    <physiologicalReaction direction="left-to-right" evidence="39">
        <dbReference type="Rhea" id="RHEA:41933"/>
    </physiologicalReaction>
</comment>
<dbReference type="Pfam" id="PF00975">
    <property type="entry name" value="Thioesterase"/>
    <property type="match status" value="1"/>
</dbReference>
<dbReference type="Gene3D" id="3.40.50.720">
    <property type="entry name" value="NAD(P)-binding Rossmann-like Domain"/>
    <property type="match status" value="3"/>
</dbReference>
<reference evidence="55" key="1">
    <citation type="journal article" date="2019" name="Int. J. Syst. Evol. Microbiol.">
        <title>The Global Catalogue of Microorganisms (GCM) 10K type strain sequencing project: providing services to taxonomists for standard genome sequencing and annotation.</title>
        <authorList>
            <consortium name="The Broad Institute Genomics Platform"/>
            <consortium name="The Broad Institute Genome Sequencing Center for Infectious Disease"/>
            <person name="Wu L."/>
            <person name="Ma J."/>
        </authorList>
    </citation>
    <scope>NUCLEOTIDE SEQUENCE [LARGE SCALE GENOMIC DNA]</scope>
    <source>
        <strain evidence="55">JCM 17342</strain>
    </source>
</reference>
<comment type="catalytic activity">
    <reaction evidence="49">
        <text>octanoyl-[ACP] + malonyl-[ACP] + H(+) = 3-oxodecanoyl-[ACP] + holo-[ACP] + CO2</text>
        <dbReference type="Rhea" id="RHEA:41852"/>
        <dbReference type="Rhea" id="RHEA-COMP:9623"/>
        <dbReference type="Rhea" id="RHEA-COMP:9636"/>
        <dbReference type="Rhea" id="RHEA-COMP:9637"/>
        <dbReference type="Rhea" id="RHEA-COMP:9685"/>
        <dbReference type="ChEBI" id="CHEBI:15378"/>
        <dbReference type="ChEBI" id="CHEBI:16526"/>
        <dbReference type="ChEBI" id="CHEBI:64479"/>
        <dbReference type="ChEBI" id="CHEBI:78449"/>
        <dbReference type="ChEBI" id="CHEBI:78463"/>
        <dbReference type="ChEBI" id="CHEBI:78464"/>
    </reaction>
    <physiologicalReaction direction="left-to-right" evidence="49">
        <dbReference type="Rhea" id="RHEA:41853"/>
    </physiologicalReaction>
</comment>
<evidence type="ECO:0000256" key="21">
    <source>
        <dbReference type="ARBA" id="ARBA00047394"/>
    </source>
</evidence>
<dbReference type="SUPFAM" id="SSF55048">
    <property type="entry name" value="Probable ACP-binding domain of malonyl-CoA ACP transacylase"/>
    <property type="match status" value="2"/>
</dbReference>
<evidence type="ECO:0000256" key="10">
    <source>
        <dbReference type="ARBA" id="ARBA00023332"/>
    </source>
</evidence>
<evidence type="ECO:0000256" key="39">
    <source>
        <dbReference type="ARBA" id="ARBA00048704"/>
    </source>
</evidence>
<comment type="catalytic activity">
    <reaction evidence="35">
        <text>a fatty acyl-[ACP] + malonyl-[ACP] + H(+) = a 3-oxoacyl-[ACP] + holo-[ACP] + CO2</text>
        <dbReference type="Rhea" id="RHEA:22836"/>
        <dbReference type="Rhea" id="RHEA-COMP:9623"/>
        <dbReference type="Rhea" id="RHEA-COMP:9685"/>
        <dbReference type="Rhea" id="RHEA-COMP:9916"/>
        <dbReference type="Rhea" id="RHEA-COMP:14125"/>
        <dbReference type="ChEBI" id="CHEBI:15378"/>
        <dbReference type="ChEBI" id="CHEBI:16526"/>
        <dbReference type="ChEBI" id="CHEBI:64479"/>
        <dbReference type="ChEBI" id="CHEBI:78449"/>
        <dbReference type="ChEBI" id="CHEBI:78776"/>
        <dbReference type="ChEBI" id="CHEBI:138651"/>
        <dbReference type="EC" id="2.3.1.41"/>
    </reaction>
    <physiologicalReaction direction="left-to-right" evidence="35">
        <dbReference type="Rhea" id="RHEA:22837"/>
    </physiologicalReaction>
</comment>
<evidence type="ECO:0000256" key="30">
    <source>
        <dbReference type="ARBA" id="ARBA00047961"/>
    </source>
</evidence>
<comment type="catalytic activity">
    <reaction evidence="30">
        <text>acetyl-[ACP] + malonyl-[ACP] + H(+) = 3-oxobutanoyl-[ACP] + holo-[ACP] + CO2</text>
        <dbReference type="Rhea" id="RHEA:41800"/>
        <dbReference type="Rhea" id="RHEA-COMP:9621"/>
        <dbReference type="Rhea" id="RHEA-COMP:9623"/>
        <dbReference type="Rhea" id="RHEA-COMP:9625"/>
        <dbReference type="Rhea" id="RHEA-COMP:9685"/>
        <dbReference type="ChEBI" id="CHEBI:15378"/>
        <dbReference type="ChEBI" id="CHEBI:16526"/>
        <dbReference type="ChEBI" id="CHEBI:64479"/>
        <dbReference type="ChEBI" id="CHEBI:78446"/>
        <dbReference type="ChEBI" id="CHEBI:78449"/>
        <dbReference type="ChEBI" id="CHEBI:78450"/>
    </reaction>
    <physiologicalReaction direction="left-to-right" evidence="30">
        <dbReference type="Rhea" id="RHEA:41801"/>
    </physiologicalReaction>
</comment>
<dbReference type="InterPro" id="IPR050091">
    <property type="entry name" value="PKS_NRPS_Biosynth_Enz"/>
</dbReference>
<evidence type="ECO:0000256" key="5">
    <source>
        <dbReference type="ARBA" id="ARBA00022799"/>
    </source>
</evidence>
<dbReference type="Gene3D" id="3.40.50.1820">
    <property type="entry name" value="alpha/beta hydrolase"/>
    <property type="match status" value="1"/>
</dbReference>
<dbReference type="PANTHER" id="PTHR43775">
    <property type="entry name" value="FATTY ACID SYNTHASE"/>
    <property type="match status" value="1"/>
</dbReference>
<evidence type="ECO:0000256" key="42">
    <source>
        <dbReference type="ARBA" id="ARBA00049109"/>
    </source>
</evidence>
<dbReference type="SMART" id="SM00822">
    <property type="entry name" value="PKS_KR"/>
    <property type="match status" value="3"/>
</dbReference>
<dbReference type="InterPro" id="IPR001031">
    <property type="entry name" value="Thioesterase"/>
</dbReference>
<comment type="catalytic activity">
    <reaction evidence="32">
        <text>(2E)-dodecenoyl-[ACP] + NADPH + H(+) = dodecanoyl-[ACP] + NADP(+)</text>
        <dbReference type="Rhea" id="RHEA:41880"/>
        <dbReference type="Rhea" id="RHEA-COMP:9643"/>
        <dbReference type="Rhea" id="RHEA-COMP:9644"/>
        <dbReference type="ChEBI" id="CHEBI:15378"/>
        <dbReference type="ChEBI" id="CHEBI:57783"/>
        <dbReference type="ChEBI" id="CHEBI:58349"/>
        <dbReference type="ChEBI" id="CHEBI:65264"/>
        <dbReference type="ChEBI" id="CHEBI:78472"/>
    </reaction>
    <physiologicalReaction direction="left-to-right" evidence="32">
        <dbReference type="Rhea" id="RHEA:41881"/>
    </physiologicalReaction>
</comment>
<evidence type="ECO:0000256" key="14">
    <source>
        <dbReference type="ARBA" id="ARBA00023394"/>
    </source>
</evidence>
<evidence type="ECO:0000256" key="8">
    <source>
        <dbReference type="ARBA" id="ARBA00023268"/>
    </source>
</evidence>
<evidence type="ECO:0000256" key="28">
    <source>
        <dbReference type="ARBA" id="ARBA00047897"/>
    </source>
</evidence>
<comment type="catalytic activity">
    <reaction evidence="15">
        <text>(3R)-hydroxytetradecanoyl-[ACP] = (2E)-tetradecenoyl-[ACP] + H2O</text>
        <dbReference type="Rhea" id="RHEA:41892"/>
        <dbReference type="Rhea" id="RHEA-COMP:9646"/>
        <dbReference type="Rhea" id="RHEA-COMP:9647"/>
        <dbReference type="ChEBI" id="CHEBI:15377"/>
        <dbReference type="ChEBI" id="CHEBI:78474"/>
        <dbReference type="ChEBI" id="CHEBI:78475"/>
    </reaction>
    <physiologicalReaction direction="left-to-right" evidence="15">
        <dbReference type="Rhea" id="RHEA:41893"/>
    </physiologicalReaction>
</comment>
<evidence type="ECO:0000256" key="34">
    <source>
        <dbReference type="ARBA" id="ARBA00048420"/>
    </source>
</evidence>
<comment type="catalytic activity">
    <reaction evidence="27">
        <text>(2E)-hexadecenoyl-[ACP] + NADPH + H(+) = hexadecanoyl-[ACP] + NADP(+)</text>
        <dbReference type="Rhea" id="RHEA:41912"/>
        <dbReference type="Rhea" id="RHEA-COMP:9651"/>
        <dbReference type="Rhea" id="RHEA-COMP:9652"/>
        <dbReference type="ChEBI" id="CHEBI:15378"/>
        <dbReference type="ChEBI" id="CHEBI:57783"/>
        <dbReference type="ChEBI" id="CHEBI:58349"/>
        <dbReference type="ChEBI" id="CHEBI:78481"/>
        <dbReference type="ChEBI" id="CHEBI:78483"/>
    </reaction>
    <physiologicalReaction direction="left-to-right" evidence="27">
        <dbReference type="Rhea" id="RHEA:41913"/>
    </physiologicalReaction>
</comment>
<dbReference type="Pfam" id="PF14765">
    <property type="entry name" value="PS-DH"/>
    <property type="match status" value="1"/>
</dbReference>
<evidence type="ECO:0000256" key="49">
    <source>
        <dbReference type="ARBA" id="ARBA00049533"/>
    </source>
</evidence>
<dbReference type="CDD" id="cd08952">
    <property type="entry name" value="KR_1_SDR_x"/>
    <property type="match status" value="2"/>
</dbReference>
<dbReference type="Gene3D" id="3.40.366.10">
    <property type="entry name" value="Malonyl-Coenzyme A Acyl Carrier Protein, domain 2"/>
    <property type="match status" value="2"/>
</dbReference>
<comment type="catalytic activity">
    <reaction evidence="24">
        <text>tetradecanoyl-[ACP] + malonyl-[ACP] + H(+) = 3-oxohexadecanoyl-[ACP] + holo-[ACP] + CO2</text>
        <dbReference type="Rhea" id="RHEA:41900"/>
        <dbReference type="Rhea" id="RHEA-COMP:9623"/>
        <dbReference type="Rhea" id="RHEA-COMP:9648"/>
        <dbReference type="Rhea" id="RHEA-COMP:9649"/>
        <dbReference type="Rhea" id="RHEA-COMP:9685"/>
        <dbReference type="ChEBI" id="CHEBI:15378"/>
        <dbReference type="ChEBI" id="CHEBI:16526"/>
        <dbReference type="ChEBI" id="CHEBI:64479"/>
        <dbReference type="ChEBI" id="CHEBI:78449"/>
        <dbReference type="ChEBI" id="CHEBI:78477"/>
        <dbReference type="ChEBI" id="CHEBI:78478"/>
    </reaction>
    <physiologicalReaction direction="left-to-right" evidence="24">
        <dbReference type="Rhea" id="RHEA:41901"/>
    </physiologicalReaction>
</comment>
<evidence type="ECO:0000256" key="44">
    <source>
        <dbReference type="ARBA" id="ARBA00049263"/>
    </source>
</evidence>
<dbReference type="InterPro" id="IPR016039">
    <property type="entry name" value="Thiolase-like"/>
</dbReference>
<comment type="catalytic activity">
    <reaction evidence="25">
        <text>(2E)-butenoyl-[ACP] + NADPH + H(+) = butanoyl-[ACP] + NADP(+)</text>
        <dbReference type="Rhea" id="RHEA:41812"/>
        <dbReference type="Rhea" id="RHEA-COMP:9627"/>
        <dbReference type="Rhea" id="RHEA-COMP:9628"/>
        <dbReference type="ChEBI" id="CHEBI:15378"/>
        <dbReference type="ChEBI" id="CHEBI:57783"/>
        <dbReference type="ChEBI" id="CHEBI:58349"/>
        <dbReference type="ChEBI" id="CHEBI:78453"/>
        <dbReference type="ChEBI" id="CHEBI:78454"/>
    </reaction>
    <physiologicalReaction direction="left-to-right" evidence="25">
        <dbReference type="Rhea" id="RHEA:41813"/>
    </physiologicalReaction>
</comment>
<evidence type="ECO:0000256" key="4">
    <source>
        <dbReference type="ARBA" id="ARBA00022679"/>
    </source>
</evidence>
<dbReference type="Pfam" id="PF18369">
    <property type="entry name" value="PKS_DE"/>
    <property type="match status" value="2"/>
</dbReference>
<dbReference type="PROSITE" id="PS00012">
    <property type="entry name" value="PHOSPHOPANTETHEINE"/>
    <property type="match status" value="3"/>
</dbReference>
<keyword evidence="7" id="KW-0456">Lyase</keyword>
<comment type="catalytic activity">
    <reaction evidence="40">
        <text>3-oxotetradecanoyl-[ACP] + NADPH + H(+) = (3R)-hydroxytetradecanoyl-[ACP] + NADP(+)</text>
        <dbReference type="Rhea" id="RHEA:41888"/>
        <dbReference type="Rhea" id="RHEA-COMP:9645"/>
        <dbReference type="Rhea" id="RHEA-COMP:9646"/>
        <dbReference type="ChEBI" id="CHEBI:15378"/>
        <dbReference type="ChEBI" id="CHEBI:57783"/>
        <dbReference type="ChEBI" id="CHEBI:58349"/>
        <dbReference type="ChEBI" id="CHEBI:78473"/>
        <dbReference type="ChEBI" id="CHEBI:78474"/>
    </reaction>
    <physiologicalReaction direction="left-to-right" evidence="40">
        <dbReference type="Rhea" id="RHEA:41889"/>
    </physiologicalReaction>
</comment>
<organism evidence="54 55">
    <name type="scientific">Allokutzneria multivorans</name>
    <dbReference type="NCBI Taxonomy" id="1142134"/>
    <lineage>
        <taxon>Bacteria</taxon>
        <taxon>Bacillati</taxon>
        <taxon>Actinomycetota</taxon>
        <taxon>Actinomycetes</taxon>
        <taxon>Pseudonocardiales</taxon>
        <taxon>Pseudonocardiaceae</taxon>
        <taxon>Allokutzneria</taxon>
    </lineage>
</organism>
<comment type="catalytic activity">
    <reaction evidence="14">
        <text>a (3R)-hydroxyacyl-[ACP] = a (2E)-enoyl-[ACP] + H2O</text>
        <dbReference type="Rhea" id="RHEA:13097"/>
        <dbReference type="Rhea" id="RHEA-COMP:9925"/>
        <dbReference type="Rhea" id="RHEA-COMP:9945"/>
        <dbReference type="ChEBI" id="CHEBI:15377"/>
        <dbReference type="ChEBI" id="CHEBI:78784"/>
        <dbReference type="ChEBI" id="CHEBI:78827"/>
        <dbReference type="EC" id="4.2.1.59"/>
    </reaction>
    <physiologicalReaction direction="left-to-right" evidence="14">
        <dbReference type="Rhea" id="RHEA:13098"/>
    </physiologicalReaction>
</comment>
<comment type="catalytic activity">
    <reaction evidence="11">
        <text>(3R)-hydroxydodecanoyl-[ACP] = (2E)-dodecenoyl-[ACP] + H2O</text>
        <dbReference type="Rhea" id="RHEA:41876"/>
        <dbReference type="Rhea" id="RHEA-COMP:9642"/>
        <dbReference type="Rhea" id="RHEA-COMP:9643"/>
        <dbReference type="ChEBI" id="CHEBI:15377"/>
        <dbReference type="ChEBI" id="CHEBI:78470"/>
        <dbReference type="ChEBI" id="CHEBI:78472"/>
    </reaction>
    <physiologicalReaction direction="left-to-right" evidence="11">
        <dbReference type="Rhea" id="RHEA:41877"/>
    </physiologicalReaction>
</comment>
<dbReference type="SMART" id="SM00824">
    <property type="entry name" value="PKS_TE"/>
    <property type="match status" value="1"/>
</dbReference>
<dbReference type="NCBIfam" id="NF045894">
    <property type="entry name" value="PKS_plus_SDR"/>
    <property type="match status" value="2"/>
</dbReference>
<dbReference type="SMART" id="SM01294">
    <property type="entry name" value="PKS_PP_betabranch"/>
    <property type="match status" value="3"/>
</dbReference>
<dbReference type="InterPro" id="IPR013154">
    <property type="entry name" value="ADH-like_N"/>
</dbReference>
<comment type="catalytic activity">
    <reaction evidence="18">
        <text>(3R)-hydroxybutanoyl-[ACP] = (2E)-butenoyl-[ACP] + H2O</text>
        <dbReference type="Rhea" id="RHEA:41808"/>
        <dbReference type="Rhea" id="RHEA-COMP:9626"/>
        <dbReference type="Rhea" id="RHEA-COMP:9627"/>
        <dbReference type="ChEBI" id="CHEBI:15377"/>
        <dbReference type="ChEBI" id="CHEBI:78451"/>
        <dbReference type="ChEBI" id="CHEBI:78453"/>
    </reaction>
    <physiologicalReaction direction="left-to-right" evidence="18">
        <dbReference type="Rhea" id="RHEA:41809"/>
    </physiologicalReaction>
</comment>
<dbReference type="SMART" id="SM00823">
    <property type="entry name" value="PKS_PP"/>
    <property type="match status" value="3"/>
</dbReference>
<comment type="catalytic activity">
    <reaction evidence="46">
        <text>3-oxooctanoyl-[ACP] + NADPH + H(+) = (3R)-hydroxyoctanoyl-[ACP] + NADP(+)</text>
        <dbReference type="Rhea" id="RHEA:41840"/>
        <dbReference type="Rhea" id="RHEA-COMP:9633"/>
        <dbReference type="Rhea" id="RHEA-COMP:9634"/>
        <dbReference type="ChEBI" id="CHEBI:15378"/>
        <dbReference type="ChEBI" id="CHEBI:57783"/>
        <dbReference type="ChEBI" id="CHEBI:58349"/>
        <dbReference type="ChEBI" id="CHEBI:78460"/>
        <dbReference type="ChEBI" id="CHEBI:78461"/>
    </reaction>
    <physiologicalReaction direction="left-to-right" evidence="46">
        <dbReference type="Rhea" id="RHEA:41841"/>
    </physiologicalReaction>
</comment>
<evidence type="ECO:0000313" key="54">
    <source>
        <dbReference type="EMBL" id="GAA4011732.1"/>
    </source>
</evidence>
<evidence type="ECO:0000259" key="52">
    <source>
        <dbReference type="PROSITE" id="PS52004"/>
    </source>
</evidence>
<evidence type="ECO:0000256" key="19">
    <source>
        <dbReference type="ARBA" id="ARBA00023442"/>
    </source>
</evidence>
<evidence type="ECO:0000256" key="7">
    <source>
        <dbReference type="ARBA" id="ARBA00023239"/>
    </source>
</evidence>
<comment type="catalytic activity">
    <reaction evidence="29">
        <text>3-oxobutanoyl-[ACP] + NADPH + H(+) = (3R)-hydroxybutanoyl-[ACP] + NADP(+)</text>
        <dbReference type="Rhea" id="RHEA:41804"/>
        <dbReference type="Rhea" id="RHEA-COMP:9625"/>
        <dbReference type="Rhea" id="RHEA-COMP:9626"/>
        <dbReference type="ChEBI" id="CHEBI:15378"/>
        <dbReference type="ChEBI" id="CHEBI:57783"/>
        <dbReference type="ChEBI" id="CHEBI:58349"/>
        <dbReference type="ChEBI" id="CHEBI:78450"/>
        <dbReference type="ChEBI" id="CHEBI:78451"/>
    </reaction>
    <physiologicalReaction direction="left-to-right" evidence="29">
        <dbReference type="Rhea" id="RHEA:41805"/>
    </physiologicalReaction>
</comment>
<evidence type="ECO:0000256" key="13">
    <source>
        <dbReference type="ARBA" id="ARBA00023388"/>
    </source>
</evidence>
<comment type="catalytic activity">
    <reaction evidence="12">
        <text>(3R)-hydroxyhexanoyl-[ACP] = (2E)-hexenoyl-[ACP] + H2O</text>
        <dbReference type="Rhea" id="RHEA:41828"/>
        <dbReference type="Rhea" id="RHEA-COMP:9630"/>
        <dbReference type="Rhea" id="RHEA-COMP:9631"/>
        <dbReference type="ChEBI" id="CHEBI:15377"/>
        <dbReference type="ChEBI" id="CHEBI:78457"/>
        <dbReference type="ChEBI" id="CHEBI:78458"/>
    </reaction>
    <physiologicalReaction direction="left-to-right" evidence="12">
        <dbReference type="Rhea" id="RHEA:41829"/>
    </physiologicalReaction>
</comment>
<dbReference type="PROSITE" id="PS01162">
    <property type="entry name" value="QOR_ZETA_CRYSTAL"/>
    <property type="match status" value="1"/>
</dbReference>
<dbReference type="InterPro" id="IPR014043">
    <property type="entry name" value="Acyl_transferase_dom"/>
</dbReference>
<feature type="active site" description="Proton acceptor; for dehydratase activity" evidence="50">
    <location>
        <position position="115"/>
    </location>
</feature>
<dbReference type="SUPFAM" id="SSF52151">
    <property type="entry name" value="FabD/lysophospholipase-like"/>
    <property type="match status" value="2"/>
</dbReference>
<evidence type="ECO:0000256" key="43">
    <source>
        <dbReference type="ARBA" id="ARBA00049171"/>
    </source>
</evidence>
<dbReference type="Pfam" id="PF00698">
    <property type="entry name" value="Acyl_transf_1"/>
    <property type="match status" value="2"/>
</dbReference>
<evidence type="ECO:0000256" key="36">
    <source>
        <dbReference type="ARBA" id="ARBA00048571"/>
    </source>
</evidence>
<keyword evidence="5" id="KW-0702">S-nitrosylation</keyword>
<dbReference type="InterPro" id="IPR055123">
    <property type="entry name" value="SpnB-like_Rossmann"/>
</dbReference>
<dbReference type="InterPro" id="IPR036736">
    <property type="entry name" value="ACP-like_sf"/>
</dbReference>
<dbReference type="InterPro" id="IPR014030">
    <property type="entry name" value="Ketoacyl_synth_N"/>
</dbReference>
<comment type="catalytic activity">
    <reaction evidence="43">
        <text>(2E)-tetradecenoyl-[ACP] + NADPH + H(+) = tetradecanoyl-[ACP] + NADP(+)</text>
        <dbReference type="Rhea" id="RHEA:41896"/>
        <dbReference type="Rhea" id="RHEA-COMP:9647"/>
        <dbReference type="Rhea" id="RHEA-COMP:9648"/>
        <dbReference type="ChEBI" id="CHEBI:15378"/>
        <dbReference type="ChEBI" id="CHEBI:57783"/>
        <dbReference type="ChEBI" id="CHEBI:58349"/>
        <dbReference type="ChEBI" id="CHEBI:78475"/>
        <dbReference type="ChEBI" id="CHEBI:78477"/>
    </reaction>
    <physiologicalReaction direction="left-to-right" evidence="43">
        <dbReference type="Rhea" id="RHEA:41897"/>
    </physiologicalReaction>
</comment>
<evidence type="ECO:0000256" key="32">
    <source>
        <dbReference type="ARBA" id="ARBA00048281"/>
    </source>
</evidence>
<dbReference type="InterPro" id="IPR018201">
    <property type="entry name" value="Ketoacyl_synth_AS"/>
</dbReference>
<comment type="catalytic activity">
    <reaction evidence="23">
        <text>3-oxodecanoyl-[ACP] + NADPH + H(+) = (3R)-hydroxydecanoyl-[ACP] + NADP(+)</text>
        <dbReference type="Rhea" id="RHEA:41856"/>
        <dbReference type="Rhea" id="RHEA-COMP:9637"/>
        <dbReference type="Rhea" id="RHEA-COMP:9638"/>
        <dbReference type="ChEBI" id="CHEBI:15378"/>
        <dbReference type="ChEBI" id="CHEBI:57783"/>
        <dbReference type="ChEBI" id="CHEBI:58349"/>
        <dbReference type="ChEBI" id="CHEBI:78464"/>
        <dbReference type="ChEBI" id="CHEBI:78466"/>
    </reaction>
    <physiologicalReaction direction="left-to-right" evidence="23">
        <dbReference type="Rhea" id="RHEA:41857"/>
    </physiologicalReaction>
</comment>
<keyword evidence="9" id="KW-0012">Acyltransferase</keyword>
<comment type="catalytic activity">
    <reaction evidence="33">
        <text>tetradecanoyl-[ACP] + H2O = tetradecanoate + holo-[ACP] + H(+)</text>
        <dbReference type="Rhea" id="RHEA:30123"/>
        <dbReference type="Rhea" id="RHEA-COMP:9648"/>
        <dbReference type="Rhea" id="RHEA-COMP:9685"/>
        <dbReference type="ChEBI" id="CHEBI:15377"/>
        <dbReference type="ChEBI" id="CHEBI:15378"/>
        <dbReference type="ChEBI" id="CHEBI:30807"/>
        <dbReference type="ChEBI" id="CHEBI:64479"/>
        <dbReference type="ChEBI" id="CHEBI:78477"/>
        <dbReference type="EC" id="3.1.2.14"/>
    </reaction>
    <physiologicalReaction direction="left-to-right" evidence="33">
        <dbReference type="Rhea" id="RHEA:30124"/>
    </physiologicalReaction>
</comment>
<keyword evidence="2" id="KW-0596">Phosphopantetheine</keyword>
<evidence type="ECO:0000256" key="20">
    <source>
        <dbReference type="ARBA" id="ARBA00047300"/>
    </source>
</evidence>
<evidence type="ECO:0000256" key="50">
    <source>
        <dbReference type="PROSITE-ProRule" id="PRU01363"/>
    </source>
</evidence>
<dbReference type="Pfam" id="PF08659">
    <property type="entry name" value="KR"/>
    <property type="match status" value="3"/>
</dbReference>
<evidence type="ECO:0000256" key="38">
    <source>
        <dbReference type="ARBA" id="ARBA00048691"/>
    </source>
</evidence>
<dbReference type="Gene3D" id="3.90.180.10">
    <property type="entry name" value="Medium-chain alcohol dehydrogenases, catalytic domain"/>
    <property type="match status" value="1"/>
</dbReference>
<evidence type="ECO:0000256" key="3">
    <source>
        <dbReference type="ARBA" id="ARBA00022553"/>
    </source>
</evidence>
<dbReference type="SMART" id="SM00826">
    <property type="entry name" value="PKS_DH"/>
    <property type="match status" value="1"/>
</dbReference>
<comment type="catalytic activity">
    <reaction evidence="13">
        <text>(3R)-hydroxydecanoyl-[ACP] = (2E)-decenoyl-[ACP] + H2O</text>
        <dbReference type="Rhea" id="RHEA:41860"/>
        <dbReference type="Rhea" id="RHEA-COMP:9638"/>
        <dbReference type="Rhea" id="RHEA-COMP:9639"/>
        <dbReference type="ChEBI" id="CHEBI:15377"/>
        <dbReference type="ChEBI" id="CHEBI:78466"/>
        <dbReference type="ChEBI" id="CHEBI:78467"/>
    </reaction>
    <physiologicalReaction direction="left-to-right" evidence="13">
        <dbReference type="Rhea" id="RHEA:41861"/>
    </physiologicalReaction>
</comment>
<feature type="domain" description="Carrier" evidence="51">
    <location>
        <begin position="2552"/>
        <end position="2627"/>
    </location>
</feature>
<evidence type="ECO:0000256" key="47">
    <source>
        <dbReference type="ARBA" id="ARBA00049449"/>
    </source>
</evidence>
<dbReference type="Pfam" id="PF00109">
    <property type="entry name" value="ketoacyl-synt"/>
    <property type="match status" value="2"/>
</dbReference>
<evidence type="ECO:0000256" key="18">
    <source>
        <dbReference type="ARBA" id="ARBA00023402"/>
    </source>
</evidence>
<dbReference type="InterPro" id="IPR001227">
    <property type="entry name" value="Ac_transferase_dom_sf"/>
</dbReference>
<evidence type="ECO:0000256" key="45">
    <source>
        <dbReference type="ARBA" id="ARBA00049414"/>
    </source>
</evidence>
<feature type="domain" description="Carrier" evidence="51">
    <location>
        <begin position="1099"/>
        <end position="1174"/>
    </location>
</feature>
<feature type="region of interest" description="C-terminal hotdog fold" evidence="50">
    <location>
        <begin position="220"/>
        <end position="359"/>
    </location>
</feature>
<comment type="catalytic activity">
    <reaction evidence="21">
        <text>hexanoyl-[ACP] + malonyl-[ACP] + H(+) = 3-oxooctanoyl-[ACP] + holo-[ACP] + CO2</text>
        <dbReference type="Rhea" id="RHEA:41836"/>
        <dbReference type="Rhea" id="RHEA-COMP:9623"/>
        <dbReference type="Rhea" id="RHEA-COMP:9632"/>
        <dbReference type="Rhea" id="RHEA-COMP:9633"/>
        <dbReference type="Rhea" id="RHEA-COMP:9685"/>
        <dbReference type="ChEBI" id="CHEBI:15378"/>
        <dbReference type="ChEBI" id="CHEBI:16526"/>
        <dbReference type="ChEBI" id="CHEBI:64479"/>
        <dbReference type="ChEBI" id="CHEBI:78449"/>
        <dbReference type="ChEBI" id="CHEBI:78459"/>
        <dbReference type="ChEBI" id="CHEBI:78460"/>
    </reaction>
    <physiologicalReaction direction="left-to-right" evidence="21">
        <dbReference type="Rhea" id="RHEA:41837"/>
    </physiologicalReaction>
</comment>
<dbReference type="InterPro" id="IPR049551">
    <property type="entry name" value="PKS_DH_C"/>
</dbReference>
<keyword evidence="4" id="KW-0808">Transferase</keyword>
<dbReference type="SMART" id="SM00825">
    <property type="entry name" value="PKS_KS"/>
    <property type="match status" value="2"/>
</dbReference>
<comment type="catalytic activity">
    <reaction evidence="38">
        <text>holo-[ACP] + acetyl-CoA = acetyl-[ACP] + CoA</text>
        <dbReference type="Rhea" id="RHEA:41788"/>
        <dbReference type="Rhea" id="RHEA-COMP:9621"/>
        <dbReference type="Rhea" id="RHEA-COMP:9685"/>
        <dbReference type="ChEBI" id="CHEBI:57287"/>
        <dbReference type="ChEBI" id="CHEBI:57288"/>
        <dbReference type="ChEBI" id="CHEBI:64479"/>
        <dbReference type="ChEBI" id="CHEBI:78446"/>
        <dbReference type="EC" id="2.3.1.38"/>
    </reaction>
    <physiologicalReaction direction="left-to-right" evidence="38">
        <dbReference type="Rhea" id="RHEA:41789"/>
    </physiologicalReaction>
</comment>
<dbReference type="InterPro" id="IPR036291">
    <property type="entry name" value="NAD(P)-bd_dom_sf"/>
</dbReference>
<dbReference type="InterPro" id="IPR041618">
    <property type="entry name" value="PKS_DE"/>
</dbReference>
<comment type="catalytic activity">
    <reaction evidence="16">
        <text>(3R)-hydroxyoctadecanoyl-[ACP] = (2E)-octadecenoyl-[ACP] + H2O</text>
        <dbReference type="Rhea" id="RHEA:41924"/>
        <dbReference type="Rhea" id="RHEA-COMP:9654"/>
        <dbReference type="Rhea" id="RHEA-COMP:9655"/>
        <dbReference type="ChEBI" id="CHEBI:15377"/>
        <dbReference type="ChEBI" id="CHEBI:78488"/>
        <dbReference type="ChEBI" id="CHEBI:78489"/>
    </reaction>
    <physiologicalReaction direction="left-to-right" evidence="16">
        <dbReference type="Rhea" id="RHEA:41925"/>
    </physiologicalReaction>
</comment>
<comment type="catalytic activity">
    <reaction evidence="10">
        <text>(3R)-hydroxyoctanoyl-[ACP] = (2E)-octenoyl-[ACP] + H2O</text>
        <dbReference type="Rhea" id="RHEA:41844"/>
        <dbReference type="Rhea" id="RHEA-COMP:9634"/>
        <dbReference type="Rhea" id="RHEA-COMP:9635"/>
        <dbReference type="ChEBI" id="CHEBI:15377"/>
        <dbReference type="ChEBI" id="CHEBI:78461"/>
        <dbReference type="ChEBI" id="CHEBI:78462"/>
    </reaction>
    <physiologicalReaction direction="left-to-right" evidence="10">
        <dbReference type="Rhea" id="RHEA:41845"/>
    </physiologicalReaction>
</comment>
<evidence type="ECO:0000256" key="17">
    <source>
        <dbReference type="ARBA" id="ARBA00023401"/>
    </source>
</evidence>
<comment type="pathway">
    <text evidence="1">Lipid metabolism.</text>
</comment>
<comment type="catalytic activity">
    <reaction evidence="41">
        <text>(2E)-octadecenoyl-[ACP] + NADPH + H(+) = octadecanoyl-[ACP] + NADP(+)</text>
        <dbReference type="Rhea" id="RHEA:41928"/>
        <dbReference type="Rhea" id="RHEA-COMP:9655"/>
        <dbReference type="Rhea" id="RHEA-COMP:9656"/>
        <dbReference type="ChEBI" id="CHEBI:15378"/>
        <dbReference type="ChEBI" id="CHEBI:57783"/>
        <dbReference type="ChEBI" id="CHEBI:58349"/>
        <dbReference type="ChEBI" id="CHEBI:78489"/>
        <dbReference type="ChEBI" id="CHEBI:78495"/>
    </reaction>
    <physiologicalReaction direction="left-to-right" evidence="41">
        <dbReference type="Rhea" id="RHEA:41929"/>
    </physiologicalReaction>
</comment>
<dbReference type="InterPro" id="IPR016036">
    <property type="entry name" value="Malonyl_transacylase_ACP-bd"/>
</dbReference>
<comment type="catalytic activity">
    <reaction evidence="37">
        <text>a 2,3-saturated acyl-[ACP] + NADP(+) = a (2E)-enoyl-[ACP] + NADPH + H(+)</text>
        <dbReference type="Rhea" id="RHEA:22564"/>
        <dbReference type="Rhea" id="RHEA-COMP:9925"/>
        <dbReference type="Rhea" id="RHEA-COMP:9926"/>
        <dbReference type="ChEBI" id="CHEBI:15378"/>
        <dbReference type="ChEBI" id="CHEBI:57783"/>
        <dbReference type="ChEBI" id="CHEBI:58349"/>
        <dbReference type="ChEBI" id="CHEBI:78784"/>
        <dbReference type="ChEBI" id="CHEBI:78785"/>
        <dbReference type="EC" id="1.3.1.39"/>
    </reaction>
    <physiologicalReaction direction="right-to-left" evidence="37">
        <dbReference type="Rhea" id="RHEA:22566"/>
    </physiologicalReaction>
</comment>
<feature type="domain" description="Carrier" evidence="51">
    <location>
        <begin position="4057"/>
        <end position="4132"/>
    </location>
</feature>
<evidence type="ECO:0000256" key="35">
    <source>
        <dbReference type="ARBA" id="ARBA00048506"/>
    </source>
</evidence>
<dbReference type="SMART" id="SM00829">
    <property type="entry name" value="PKS_ER"/>
    <property type="match status" value="1"/>
</dbReference>
<dbReference type="SUPFAM" id="SSF53474">
    <property type="entry name" value="alpha/beta-Hydrolases"/>
    <property type="match status" value="1"/>
</dbReference>
<dbReference type="InterPro" id="IPR013968">
    <property type="entry name" value="PKS_KR"/>
</dbReference>
<dbReference type="PROSITE" id="PS50075">
    <property type="entry name" value="CARRIER"/>
    <property type="match status" value="3"/>
</dbReference>
<dbReference type="InterPro" id="IPR049900">
    <property type="entry name" value="PKS_mFAS_DH"/>
</dbReference>
<feature type="active site" description="Proton donor; for dehydratase activity" evidence="50">
    <location>
        <position position="281"/>
    </location>
</feature>
<evidence type="ECO:0000256" key="9">
    <source>
        <dbReference type="ARBA" id="ARBA00023315"/>
    </source>
</evidence>
<sequence length="4412" mass="463617">MVQGCLDDVVAVPMLRADRGEAEAAVTALASLHTHGVHVDWSAFFPGAKQIDLPTYAFQRERYWLDIPVQAGDASGLGLASANHPLLSAAVALPGAGHVLTGRVSLRTHPWLADHAMNGRVLVPGAALVEMAVRAGDEVGCGAVEELTLAEPMALPERGARQLRLTVSEADESGHRDITIHSRAEDAATDEPWSLHAVGSLAPTAADPGFDLSEWPPAGAEAVDLEGFYERLTSSGYGYGPVFKGLSAAYRVGSDVYAEVRLPEVAGKDAAVFGLHPALLDAVLHGLSLLPEATVDGPAQVPFSWSQVALHASGATAVRARLTTAGQDAVTLELADETGAPVARIESLAMRTLSLDDRRLTESLYRIDWVPVEPGVTASDDFVIAEIAPLSTEDSATGIRKRVNHALTLAQGWLDDADSGQLVFLTRGAINVDVPDLAGAAVWGLIRSAQAENPGRFVLLDSDVSDRAAVAEALSTGEDQIVFREGKALLPRLARASGGASLIPPPGSRPWCLTSGGSALDALTLSPAPHAERLLGAGEVRVEVRAAGLNFRDVMIALGMYPEPGQMGLEGAGVVVEVGEGVTDLNVGDAVLGLFHGSFGPVATADRRMIAVKPEHWTFEQAAAAPIVYLTAYYSLIDLAGLQSGERVLIHAAAGGVGIAAVQLAKHLGAEVFATASTGKHDTVRGLGVADDHIANSRTLDFEQEFLDVTSGAGVDVVLDSLAREFVDASLRLLPRGGRFVEMGKTDIRSASTVASDHPGVAYQAFDLMEAGPERIGEMLAEVLALFERGVLTSPPVSTWDVRRAPEAFRHLSRAKHVGKVVLTMPKQLDREGAVLVTGGTGGLGQLVAKQLVERGVRKLLLTSRRGLDAPGAASLRDELAELGADVTIVACDVSDRDALAALIARHPLTGVVHTAGVLDDGVLTALTPERVDTVLQPKVDAALHLDELVGDVAMFVLFSSASGIFGTPGQGNYAAANSALDALAARRRARGLTAHSLAWGVWANGMASTVDSSRSRGGFVPLSNEDGVELFDLAATVDDAVLVPMMLDFGDLRQAPTVPPLLRGLVRGAARRAAKSAAAQGSGLAQRLAALPESDRSALVLDVVRTETAAVLGHSSADAVSAGQAFKDMGFDSLTAVELRNRLQAATSVRLPATLVFDYPNATALAKFLVSELLGAVTEVTAQAAVAVDEPIAIVGMSCRYPGGIRSPEDLWQLVISGGDGVSGFPEDRGWDVDGLFDPDSSRKGTSYTREGGFLSDAAQFDPAFFGISPREALAMDPQQRLLLEGTWEAFERAGIDPGSVRGSRTGVFVGMAYLGYGAGVQDAPEDVGGHLLTGSAASVVSGRVAYTFGLEGPAITVDTACSSSLVALHMAIQSLRGGECDMALAGGVAVMASPGMFVEFSRQRGLAVDGRCKSFAEGADGTGWGEGVGLLLVERLSDAERRGHNVLAVVRGSAINSDGASNGLTAPNGPSQQRVIRQALASAGLRPDQVHAVEAHGTGTRLGDPIEAQALLATYGQDRDEPLLLGSLKSNIGHTQSAAGVGGVIKMVMALRHGVLPPTLHVDAPTSQVDWSGGNVRLVTEAVDWPSTGEPRRAAVSSFGISGTNAHTILEGYTCVAAGVEPGDAVVPWVLSGKSDAAVRAQASRLLSFVDSQHPVDVAFSLATARAALDYRAAVVGQDREELLAGLRGVVAGSEPILRAGSGKTAFVFSGQGSQRVGMGQELFAAYPVFAEAFTEVVKYLTVDVKSPDLDQTGIAQPALFALEVALFRLLESWGVRPDVVAGHSIGEIAAAHVAGVLSLEDAAALVNARARLMQALPTGGAMVAVQASEDEVLPLLTDGVGIAAINGPTSIVLSGVEEAVLAVVAQFADRKSSRLKVSHAFHSPLMEPMLEEFAAALEGITFHEPQIPVVSTLTGSVVERYSVGYWVRHVREAVRFADGVQAMRDQGATRFVEVGPGGVLSAMVQGVLDDTVAVPVLRSDRAEPQAIMTALGQLHGHGVAVDWKTVLTGGRTIDLPTYAFQHERFWLSPSAPAVDAVDAEFWDVVEREDLESLATSLDVPAEQLRAVLPGLAEWRRQRHGQSEADTWTYRETWKQLTTLVSGGLSGNWLLAVAEDDERSALLARELGLTTIRVTTREDLAPKLTGTIDGVLALVGTVGALALTQALGDAGVEAPLWCATTGAVAVDSVDQVRNPEQTQLWGFGRTAALEHPARWGGLVDLPDVVDARIAQRLGEVLGQSTEDQIAIRASGIFARRLAHAPARRATREWTPRGTVLITGGTGALGGHVAKWLASAGAEHLILTSRRGPDAPGAPELKAELENLGARVTIAACDVADRDAVRALLDEHDVNAVVHTAGVADSGLLAETSTAAFTNALSAKVNGAVHLDELLGDKELDAFVLFSSIAGVWGSGGQAAYAAGNAFLDGLARQRRARGLTATAIAWGPWADGGMVADGDDEERLRRRGLTAMPAAAAITALRRALDRDETAVTVAEVDWERFIGPFTLSRPSPLLGDLPEVRAALTADAPAGLGAGASALVGRLAGLSEDDQAAVLVDLVRAHAASVLGHTGVGAVEAGLPFKELGFDSLTAVELRNRINAETGLALPPTLVFDHPTATDLAAHLRAELTGAGAVQEAVVSSVITDDEPIAIVGMACRYPGGVRSPEELWELVRSGADAISEFPGNRGWDLEGLYHPDPEHSGTTYTTQGGFLHDAPEFDSAFFGISPREAIAMDPQQRLLLETAWETFERAGVKPDSVRGSETGVFVGNGYQDYVGRPITVPEGVEGYLPTGNTASVLSGRISYTFGLQGPSVTVDTACSASLVAIHLAAQALRKGECDLALAGGVMVMSSPSAFTTSSKQRALAVDGRCKAFADSADGTGFAEGVGMILVERLSDARRNGHQVLAIVRSSAVNSDGASNGLTAPSGAAQRRVIRQALANGGLAPSEVDAVEAHGTGTQLGDPIEAQALLATYGRDREQPLHIGSLKSNIGHTQGAAGVGGVIKMVMAIRNGVLPKTLHVDEPSTSVDWSAGNVRVLTEAVEWPEVDRPRRAGVSSFGMSGTNAHVIIEGYTGDVVPARVDRPEQNVAWLVSGKSTGALSAQARRILSFVDANPEIDIADFGFSLATKRTAFDNRAVVVGKTRDELLSGIAALGEKTPAGNLVQGFASSPGKVAFVFPGHGSQWAEMAKELLETSPVFAAKAHACAEAFEAYVDWSVLDVLRAEPGAPDLDRVDIAQPVLFTVMVSLAELWRSLGVTPAAVIGHSQGEVAAAHVAGALSLEDAARIVALRIRSLMKLVGKGAMLAVASPADEIARRLERFGDQLSVAALNGPAALTVSGSPEAVDELLSELKADGFRARKVRGANGAGHSAQIEVLREELLEALAPVKPLASDIPFYSTVTGDRIDTTELDAQYWYRNARESVLFEPTVRKLLEDGYGAFVESSSHPLLVSAVQEIADDAGTTVIVGGSLRRDEGGLRRFLLSAADLHVNGVRVDWAAVTPGAAAVDLPTYPFQRQRYWLENAAPVETDPASAEFWNLVEGQDLQGLASVMGAEEGVIEPVLPLLSAWRGQSRQKSTMDDWRYRIAWRPVPEDDLAVITEPVLVVLPAGADQDWVVPNMTTVELPVTADRKEAAAKLADALGEQQPARVLSLLGFAEGQHPEHSTLSAGLALSLVLVQALGDLDVSAPLWCATRGAVSIGRSDAVLNPTQTQLWGFGRVAALEHSARWGGLVDLPAVPDERVMRRLAQVLGQSTEDQLAVRESGIFARRMVRAGTTATSEWTPRGTVLVTGGTGGVGRHLATWLAGAGAEHLVLTSRRGLDAPGARELKVDLEKTGVKVTIAACDIADKLALAKLLAENPVTAVLHAAGTARSSLLSQADFAEFAEAAASKVTGAINLDDLLGDTELDAFVLFASGAGVWGSGGQASYAAANAFLDGLAQWRRARGRTATSIAWGGWDGGGMVDDAVRERGEKRGLKAMAPELAIKALRQAVEHGETALTVAPIDWTRFHPAFTVGRPSPLLSELTEVRELATQEEAPAGEATITSELAGLSPEEQEQRLLDLVRAQSAVVLGYASTEDVQAAQPFLELGFDSLTAIDLRKRLSTAIGVNLPAGLAFDHPTPAKLAAHLRSLLGESTPERPTDLLVQLYQRATERGEVMAAMGMLMQAAAFRETFDEPSKLDVRPEPVRFSQGDGDALICFTPYVVPAGAHQYARFAATFRGERDVWALPHPGFGEGELLPSTMDALLRLHAETVLECAGDKPIVLLGYSSGGWIAHGVAAHLEDMGVKPRAVIMVDSFSRKAPVNLTVLGAMANEQAVRLEFMTAGGEQLTAMGGYERLLQEWEVPEIQAPTLLVRAGEATLRDCAEGDGRAAPPEHVLETVEVPGNHYTMLEDHAGTTAEAVQTWLTPHTT</sequence>
<dbReference type="InterPro" id="IPR009081">
    <property type="entry name" value="PP-bd_ACP"/>
</dbReference>
<evidence type="ECO:0000256" key="25">
    <source>
        <dbReference type="ARBA" id="ARBA00047500"/>
    </source>
</evidence>
<dbReference type="EMBL" id="BAABAL010000013">
    <property type="protein sequence ID" value="GAA4011732.1"/>
    <property type="molecule type" value="Genomic_DNA"/>
</dbReference>
<evidence type="ECO:0000256" key="48">
    <source>
        <dbReference type="ARBA" id="ARBA00049521"/>
    </source>
</evidence>
<dbReference type="InterPro" id="IPR032821">
    <property type="entry name" value="PKS_assoc"/>
</dbReference>